<dbReference type="EC" id="4.2.1.24" evidence="3 9"/>
<evidence type="ECO:0000256" key="6">
    <source>
        <dbReference type="ARBA" id="ARBA00023239"/>
    </source>
</evidence>
<dbReference type="InterPro" id="IPR030656">
    <property type="entry name" value="ALAD_AS"/>
</dbReference>
<comment type="pathway">
    <text evidence="1">Porphyrin-containing compound metabolism; protoporphyrin-IX biosynthesis; coproporphyrinogen-III from 5-aminolevulinate: step 1/4.</text>
</comment>
<dbReference type="InterPro" id="IPR013785">
    <property type="entry name" value="Aldolase_TIM"/>
</dbReference>
<dbReference type="Gene3D" id="3.20.20.70">
    <property type="entry name" value="Aldolase class I"/>
    <property type="match status" value="1"/>
</dbReference>
<keyword evidence="7 9" id="KW-0627">Porphyrin biosynthesis</keyword>
<evidence type="ECO:0000313" key="12">
    <source>
        <dbReference type="Proteomes" id="UP001589920"/>
    </source>
</evidence>
<evidence type="ECO:0000256" key="2">
    <source>
        <dbReference type="ARBA" id="ARBA00008055"/>
    </source>
</evidence>
<comment type="subunit">
    <text evidence="9">Homooctamer.</text>
</comment>
<keyword evidence="6 9" id="KW-0456">Lyase</keyword>
<comment type="caution">
    <text evidence="11">The sequence shown here is derived from an EMBL/GenBank/DDBJ whole genome shotgun (WGS) entry which is preliminary data.</text>
</comment>
<gene>
    <name evidence="11" type="primary">hemB</name>
    <name evidence="11" type="ORF">ACFHYO_00180</name>
</gene>
<comment type="similarity">
    <text evidence="2 10">Belongs to the ALAD family.</text>
</comment>
<protein>
    <recommendedName>
        <fullName evidence="4 9">Delta-aminolevulinic acid dehydratase</fullName>
        <ecNumber evidence="3 9">4.2.1.24</ecNumber>
    </recommendedName>
</protein>
<comment type="catalytic activity">
    <reaction evidence="8 9">
        <text>2 5-aminolevulinate = porphobilinogen + 2 H2O + H(+)</text>
        <dbReference type="Rhea" id="RHEA:24064"/>
        <dbReference type="ChEBI" id="CHEBI:15377"/>
        <dbReference type="ChEBI" id="CHEBI:15378"/>
        <dbReference type="ChEBI" id="CHEBI:58126"/>
        <dbReference type="ChEBI" id="CHEBI:356416"/>
        <dbReference type="EC" id="4.2.1.24"/>
    </reaction>
</comment>
<keyword evidence="5" id="KW-0350">Heme biosynthesis</keyword>
<dbReference type="PROSITE" id="PS00169">
    <property type="entry name" value="D_ALA_DEHYDRATASE"/>
    <property type="match status" value="1"/>
</dbReference>
<dbReference type="InterPro" id="IPR001731">
    <property type="entry name" value="ALAD"/>
</dbReference>
<evidence type="ECO:0000313" key="11">
    <source>
        <dbReference type="EMBL" id="MFC0810531.1"/>
    </source>
</evidence>
<dbReference type="Proteomes" id="UP001589920">
    <property type="component" value="Unassembled WGS sequence"/>
</dbReference>
<dbReference type="GO" id="GO:0004655">
    <property type="term" value="F:porphobilinogen synthase activity"/>
    <property type="evidence" value="ECO:0007669"/>
    <property type="project" value="UniProtKB-EC"/>
</dbReference>
<dbReference type="CDD" id="cd04823">
    <property type="entry name" value="ALAD_PBGS_aspartate_rich"/>
    <property type="match status" value="1"/>
</dbReference>
<evidence type="ECO:0000256" key="3">
    <source>
        <dbReference type="ARBA" id="ARBA00012053"/>
    </source>
</evidence>
<evidence type="ECO:0000256" key="7">
    <source>
        <dbReference type="ARBA" id="ARBA00023244"/>
    </source>
</evidence>
<name>A0ABV6T0U4_9RHOB</name>
<dbReference type="PRINTS" id="PR00144">
    <property type="entry name" value="DALDHYDRTASE"/>
</dbReference>
<dbReference type="EMBL" id="JBHMQU010000002">
    <property type="protein sequence ID" value="MFC0810531.1"/>
    <property type="molecule type" value="Genomic_DNA"/>
</dbReference>
<dbReference type="PANTHER" id="PTHR11458">
    <property type="entry name" value="DELTA-AMINOLEVULINIC ACID DEHYDRATASE"/>
    <property type="match status" value="1"/>
</dbReference>
<proteinExistence type="inferred from homology"/>
<evidence type="ECO:0000256" key="9">
    <source>
        <dbReference type="RuleBase" id="RU000515"/>
    </source>
</evidence>
<dbReference type="SUPFAM" id="SSF51569">
    <property type="entry name" value="Aldolase"/>
    <property type="match status" value="1"/>
</dbReference>
<accession>A0ABV6T0U4</accession>
<evidence type="ECO:0000256" key="1">
    <source>
        <dbReference type="ARBA" id="ARBA00004694"/>
    </source>
</evidence>
<organism evidence="11 12">
    <name type="scientific">Paracoccus panacisoli</name>
    <dbReference type="NCBI Taxonomy" id="1510163"/>
    <lineage>
        <taxon>Bacteria</taxon>
        <taxon>Pseudomonadati</taxon>
        <taxon>Pseudomonadota</taxon>
        <taxon>Alphaproteobacteria</taxon>
        <taxon>Rhodobacterales</taxon>
        <taxon>Paracoccaceae</taxon>
        <taxon>Paracoccus</taxon>
    </lineage>
</organism>
<evidence type="ECO:0000256" key="10">
    <source>
        <dbReference type="RuleBase" id="RU004161"/>
    </source>
</evidence>
<dbReference type="PIRSF" id="PIRSF001415">
    <property type="entry name" value="Porphbilin_synth"/>
    <property type="match status" value="1"/>
</dbReference>
<dbReference type="NCBIfam" id="NF006762">
    <property type="entry name" value="PRK09283.1"/>
    <property type="match status" value="1"/>
</dbReference>
<reference evidence="11 12" key="1">
    <citation type="submission" date="2024-09" db="EMBL/GenBank/DDBJ databases">
        <authorList>
            <person name="Sun Q."/>
            <person name="Mori K."/>
        </authorList>
    </citation>
    <scope>NUCLEOTIDE SEQUENCE [LARGE SCALE GENOMIC DNA]</scope>
    <source>
        <strain evidence="11 12">KCTC 42086</strain>
    </source>
</reference>
<evidence type="ECO:0000256" key="4">
    <source>
        <dbReference type="ARBA" id="ARBA00020771"/>
    </source>
</evidence>
<dbReference type="SMART" id="SM01004">
    <property type="entry name" value="ALAD"/>
    <property type="match status" value="1"/>
</dbReference>
<evidence type="ECO:0000256" key="5">
    <source>
        <dbReference type="ARBA" id="ARBA00023133"/>
    </source>
</evidence>
<keyword evidence="12" id="KW-1185">Reference proteome</keyword>
<dbReference type="PANTHER" id="PTHR11458:SF0">
    <property type="entry name" value="DELTA-AMINOLEVULINIC ACID DEHYDRATASE"/>
    <property type="match status" value="1"/>
</dbReference>
<evidence type="ECO:0000256" key="8">
    <source>
        <dbReference type="ARBA" id="ARBA00047651"/>
    </source>
</evidence>
<sequence length="334" mass="35989">MPATPIIAPFPATRLRRLRRTPALRALTAERHVSVENLIWPIFVTEVAGGEGEIASMPGVERLTLDGAKRAAERAASLGIPAICIFPHSDPDLKTEDCARAWDPENIGNRAIRAIKEVAPDLAVMTDIALDPYNINGHDGFVRDGVILNDETIEALVRMALAQAEAGADILGPSDMMDGRIGALRGALEAAGHKDVAILSYAAKYASGFYGPFRDAVGASGRLVGDKKTYQINPANRDEALRCVARDLAEGADMVMVKPGMPYLDICREVKDQFGAPTYAYQVSGEYAMLEGAIRAGWLKREVVVESLLSFRRAGCDGILTYYAPMVAEMLTAG</sequence>
<dbReference type="Pfam" id="PF00490">
    <property type="entry name" value="ALAD"/>
    <property type="match status" value="1"/>
</dbReference>
<dbReference type="RefSeq" id="WP_394317473.1">
    <property type="nucleotide sequence ID" value="NZ_JBHMQU010000002.1"/>
</dbReference>